<organism evidence="3 4">
    <name type="scientific">Mucilaginibacter hurinus</name>
    <dbReference type="NCBI Taxonomy" id="2201324"/>
    <lineage>
        <taxon>Bacteria</taxon>
        <taxon>Pseudomonadati</taxon>
        <taxon>Bacteroidota</taxon>
        <taxon>Sphingobacteriia</taxon>
        <taxon>Sphingobacteriales</taxon>
        <taxon>Sphingobacteriaceae</taxon>
        <taxon>Mucilaginibacter</taxon>
    </lineage>
</organism>
<accession>A0A367GK94</accession>
<dbReference type="OrthoDB" id="9806009at2"/>
<proteinExistence type="predicted"/>
<protein>
    <recommendedName>
        <fullName evidence="2">Glycosyl hydrolase family 13 catalytic domain-containing protein</fullName>
    </recommendedName>
</protein>
<sequence length="708" mass="77857">MKKYLLPLLLTGILNICCAQTNLVPKKVIMQGFTMGPYWDGTAWDTAHTWGVPCPNDKQSLPQTDVWFYDRLSQKANEIAASGITAVWLPSFPKGSGGYYGFALKPKYAPGGIYDVGYGIFDDYDLGDKVQNGTLETRYGSRNQLTRCIATLRANGLEAYHDFVVNQRNGLNIKPVAPHYQVLGYKDAYGNDNGGRFPKYAGDFAQYGTIPGAPGDTDLPSLLYPDGTPTGDKETRWGPDFAHITGQKNINGTTGVWCAEQIKIAGDWLVRATGVQGYRLDNASGISWNFLRDFVNYGAMKGKFSMAELVGTWYSNYQLQEWLEKSIGEKGNNFTMMDQMLQPLLIAICKTDKYKIGALQSKYLSWNSKDSSRLVNAINPQQKPENPGKFSGYRSVMAIDPEQAVTVLNEADMETPIGTMPRVALPKECLLGYAYILTIGYGTPLIASKDWNTDAGSYGATMIGKKTLNQHLNKLIWCHNFITTGGLTNEQVAGNGYVYAFQKTGGSQAMVFLNSDQQNDISVTVNTTIPNGTVLTDYTDHDANATVTNGQITVKVPANINGRGYLVLARPGITGTYKIPSADITQEWEGNKDLGIKPASGTRQEVCRIWVDGNKKLTSKMLDYYTAGWSRGSNLVLEVCKLLPGNTLSKPVASRTFTSAQPGQELTYTTKGTPACYVINIKGNNLPAGESNWWFKLQNTYTAPPKFN</sequence>
<keyword evidence="4" id="KW-1185">Reference proteome</keyword>
<dbReference type="PANTHER" id="PTHR43447">
    <property type="entry name" value="ALPHA-AMYLASE"/>
    <property type="match status" value="1"/>
</dbReference>
<feature type="domain" description="Glycosyl hydrolase family 13 catalytic" evidence="2">
    <location>
        <begin position="59"/>
        <end position="466"/>
    </location>
</feature>
<dbReference type="EMBL" id="QGDC01000009">
    <property type="protein sequence ID" value="RCH53882.1"/>
    <property type="molecule type" value="Genomic_DNA"/>
</dbReference>
<evidence type="ECO:0000313" key="4">
    <source>
        <dbReference type="Proteomes" id="UP000253209"/>
    </source>
</evidence>
<dbReference type="Gene3D" id="2.60.40.1180">
    <property type="entry name" value="Golgi alpha-mannosidase II"/>
    <property type="match status" value="1"/>
</dbReference>
<keyword evidence="1" id="KW-0732">Signal</keyword>
<dbReference type="SMART" id="SM00642">
    <property type="entry name" value="Aamy"/>
    <property type="match status" value="1"/>
</dbReference>
<name>A0A367GK94_9SPHI</name>
<dbReference type="InterPro" id="IPR006047">
    <property type="entry name" value="GH13_cat_dom"/>
</dbReference>
<feature type="chain" id="PRO_5016678240" description="Glycosyl hydrolase family 13 catalytic domain-containing protein" evidence="1">
    <location>
        <begin position="20"/>
        <end position="708"/>
    </location>
</feature>
<evidence type="ECO:0000256" key="1">
    <source>
        <dbReference type="SAM" id="SignalP"/>
    </source>
</evidence>
<reference evidence="3 4" key="1">
    <citation type="submission" date="2018-05" db="EMBL/GenBank/DDBJ databases">
        <title>Mucilaginibacter hurinus sp. nov., isolated from briquette warehouse soil.</title>
        <authorList>
            <person name="Choi L."/>
        </authorList>
    </citation>
    <scope>NUCLEOTIDE SEQUENCE [LARGE SCALE GENOMIC DNA]</scope>
    <source>
        <strain evidence="3 4">ZR32</strain>
    </source>
</reference>
<dbReference type="InterPro" id="IPR017853">
    <property type="entry name" value="GH"/>
</dbReference>
<dbReference type="SUPFAM" id="SSF51445">
    <property type="entry name" value="(Trans)glycosidases"/>
    <property type="match status" value="1"/>
</dbReference>
<comment type="caution">
    <text evidence="3">The sequence shown here is derived from an EMBL/GenBank/DDBJ whole genome shotgun (WGS) entry which is preliminary data.</text>
</comment>
<gene>
    <name evidence="3" type="ORF">DJ568_15185</name>
</gene>
<dbReference type="GO" id="GO:0005975">
    <property type="term" value="P:carbohydrate metabolic process"/>
    <property type="evidence" value="ECO:0007669"/>
    <property type="project" value="InterPro"/>
</dbReference>
<evidence type="ECO:0000313" key="3">
    <source>
        <dbReference type="EMBL" id="RCH53882.1"/>
    </source>
</evidence>
<dbReference type="InterPro" id="IPR013780">
    <property type="entry name" value="Glyco_hydro_b"/>
</dbReference>
<dbReference type="AlphaFoldDB" id="A0A367GK94"/>
<evidence type="ECO:0000259" key="2">
    <source>
        <dbReference type="SMART" id="SM00642"/>
    </source>
</evidence>
<feature type="signal peptide" evidence="1">
    <location>
        <begin position="1"/>
        <end position="19"/>
    </location>
</feature>
<dbReference type="Proteomes" id="UP000253209">
    <property type="component" value="Unassembled WGS sequence"/>
</dbReference>
<dbReference type="RefSeq" id="WP_114006147.1">
    <property type="nucleotide sequence ID" value="NZ_QGDC01000009.1"/>
</dbReference>
<dbReference type="Gene3D" id="3.20.20.80">
    <property type="entry name" value="Glycosidases"/>
    <property type="match status" value="1"/>
</dbReference>